<evidence type="ECO:0000313" key="4">
    <source>
        <dbReference type="Proteomes" id="UP000034680"/>
    </source>
</evidence>
<dbReference type="Gene3D" id="3.30.420.10">
    <property type="entry name" value="Ribonuclease H-like superfamily/Ribonuclease H"/>
    <property type="match status" value="1"/>
</dbReference>
<feature type="region of interest" description="Disordered" evidence="1">
    <location>
        <begin position="1"/>
        <end position="63"/>
    </location>
</feature>
<feature type="compositionally biased region" description="Basic and acidic residues" evidence="1">
    <location>
        <begin position="37"/>
        <end position="47"/>
    </location>
</feature>
<protein>
    <submittedName>
        <fullName evidence="3">Putative rnase h domain protein</fullName>
    </submittedName>
</protein>
<evidence type="ECO:0000313" key="3">
    <source>
        <dbReference type="EMBL" id="KKY35739.1"/>
    </source>
</evidence>
<gene>
    <name evidence="3" type="ORF">UCDDA912_g04347</name>
</gene>
<proteinExistence type="predicted"/>
<dbReference type="OrthoDB" id="407198at2759"/>
<dbReference type="GO" id="GO:0004523">
    <property type="term" value="F:RNA-DNA hybrid ribonuclease activity"/>
    <property type="evidence" value="ECO:0007669"/>
    <property type="project" value="InterPro"/>
</dbReference>
<reference evidence="3 4" key="2">
    <citation type="submission" date="2015-05" db="EMBL/GenBank/DDBJ databases">
        <authorList>
            <person name="Morales-Cruz A."/>
            <person name="Amrine K.C."/>
            <person name="Cantu D."/>
        </authorList>
    </citation>
    <scope>NUCLEOTIDE SEQUENCE [LARGE SCALE GENOMIC DNA]</scope>
    <source>
        <strain evidence="3">DA912</strain>
    </source>
</reference>
<keyword evidence="4" id="KW-1185">Reference proteome</keyword>
<evidence type="ECO:0000256" key="1">
    <source>
        <dbReference type="SAM" id="MobiDB-lite"/>
    </source>
</evidence>
<dbReference type="PROSITE" id="PS50879">
    <property type="entry name" value="RNASE_H_1"/>
    <property type="match status" value="1"/>
</dbReference>
<dbReference type="Proteomes" id="UP000034680">
    <property type="component" value="Unassembled WGS sequence"/>
</dbReference>
<dbReference type="AlphaFoldDB" id="A0A0G2FP02"/>
<dbReference type="EMBL" id="LCUC01000147">
    <property type="protein sequence ID" value="KKY35739.1"/>
    <property type="molecule type" value="Genomic_DNA"/>
</dbReference>
<dbReference type="InterPro" id="IPR002156">
    <property type="entry name" value="RNaseH_domain"/>
</dbReference>
<dbReference type="STRING" id="1214573.A0A0G2FP02"/>
<evidence type="ECO:0000259" key="2">
    <source>
        <dbReference type="PROSITE" id="PS50879"/>
    </source>
</evidence>
<comment type="caution">
    <text evidence="3">The sequence shown here is derived from an EMBL/GenBank/DDBJ whole genome shotgun (WGS) entry which is preliminary data.</text>
</comment>
<dbReference type="GO" id="GO:0003676">
    <property type="term" value="F:nucleic acid binding"/>
    <property type="evidence" value="ECO:0007669"/>
    <property type="project" value="InterPro"/>
</dbReference>
<sequence>MPCYRISKARKPTGLGPSIKYDLSDSDSDSESGPNQREQRARSDRGVRLLPRTSADQAPRRLTRSLQIQPAGIFRPQDHFLAPEQHFPLQTIRTRTQYPRYVNRFNSKEMMLVVDGSCVNNGAGAGHTPSAEEENGPKGGLSFIYNGSAGGGGTTMPYLAADKMNTGGAPLGDVTVSIPDITGKIAMPLEQKGPCGDMHRHTSNRAKLRAVLAALDFRPWHGEGWQTVVVVTDLEYVVLGATRWLPAWVRRRWRLAPRRDGRGRLRIGRKLANRDLWEELQSRVEDLRANGTEVAFWLVPPRSLVREESDLLREAKSAAREAARSSGARVDDYTRLCGLFV</sequence>
<name>A0A0G2FP02_9PEZI</name>
<dbReference type="Pfam" id="PF00075">
    <property type="entry name" value="RNase_H"/>
    <property type="match status" value="1"/>
</dbReference>
<organism evidence="3 4">
    <name type="scientific">Diaporthe ampelina</name>
    <dbReference type="NCBI Taxonomy" id="1214573"/>
    <lineage>
        <taxon>Eukaryota</taxon>
        <taxon>Fungi</taxon>
        <taxon>Dikarya</taxon>
        <taxon>Ascomycota</taxon>
        <taxon>Pezizomycotina</taxon>
        <taxon>Sordariomycetes</taxon>
        <taxon>Sordariomycetidae</taxon>
        <taxon>Diaporthales</taxon>
        <taxon>Diaporthaceae</taxon>
        <taxon>Diaporthe</taxon>
    </lineage>
</organism>
<accession>A0A0G2FP02</accession>
<feature type="domain" description="RNase H type-1" evidence="2">
    <location>
        <begin position="106"/>
        <end position="324"/>
    </location>
</feature>
<dbReference type="InterPro" id="IPR036397">
    <property type="entry name" value="RNaseH_sf"/>
</dbReference>
<reference evidence="3 4" key="1">
    <citation type="submission" date="2015-05" db="EMBL/GenBank/DDBJ databases">
        <title>Distinctive expansion of gene families associated with plant cell wall degradation and secondary metabolism in the genomes of grapevine trunk pathogens.</title>
        <authorList>
            <person name="Lawrence D.P."/>
            <person name="Travadon R."/>
            <person name="Rolshausen P.E."/>
            <person name="Baumgartner K."/>
        </authorList>
    </citation>
    <scope>NUCLEOTIDE SEQUENCE [LARGE SCALE GENOMIC DNA]</scope>
    <source>
        <strain evidence="3">DA912</strain>
    </source>
</reference>
<dbReference type="InterPro" id="IPR012337">
    <property type="entry name" value="RNaseH-like_sf"/>
</dbReference>
<dbReference type="SUPFAM" id="SSF53098">
    <property type="entry name" value="Ribonuclease H-like"/>
    <property type="match status" value="1"/>
</dbReference>